<feature type="region of interest" description="Disordered" evidence="1">
    <location>
        <begin position="229"/>
        <end position="256"/>
    </location>
</feature>
<accession>A0A7G2CFT6</accession>
<dbReference type="PANTHER" id="PTHR31144">
    <property type="entry name" value="UPF0602 PROTEIN C4ORF47"/>
    <property type="match status" value="1"/>
</dbReference>
<evidence type="ECO:0000256" key="1">
    <source>
        <dbReference type="SAM" id="MobiDB-lite"/>
    </source>
</evidence>
<organism evidence="2 3">
    <name type="scientific">Angomonas deanei</name>
    <dbReference type="NCBI Taxonomy" id="59799"/>
    <lineage>
        <taxon>Eukaryota</taxon>
        <taxon>Discoba</taxon>
        <taxon>Euglenozoa</taxon>
        <taxon>Kinetoplastea</taxon>
        <taxon>Metakinetoplastina</taxon>
        <taxon>Trypanosomatida</taxon>
        <taxon>Trypanosomatidae</taxon>
        <taxon>Strigomonadinae</taxon>
        <taxon>Angomonas</taxon>
    </lineage>
</organism>
<gene>
    <name evidence="2" type="ORF">ADEAN_000613700</name>
</gene>
<dbReference type="PANTHER" id="PTHR31144:SF6">
    <property type="entry name" value="CILIA-AND FLAGELLA-ASSOCIATED PROTEIN 96"/>
    <property type="match status" value="1"/>
</dbReference>
<feature type="compositionally biased region" description="Basic and acidic residues" evidence="1">
    <location>
        <begin position="231"/>
        <end position="241"/>
    </location>
</feature>
<name>A0A7G2CFT6_9TRYP</name>
<dbReference type="InterPro" id="IPR029358">
    <property type="entry name" value="CFAP96"/>
</dbReference>
<reference evidence="2 3" key="1">
    <citation type="submission" date="2020-08" db="EMBL/GenBank/DDBJ databases">
        <authorList>
            <person name="Newling K."/>
            <person name="Davey J."/>
            <person name="Forrester S."/>
        </authorList>
    </citation>
    <scope>NUCLEOTIDE SEQUENCE [LARGE SCALE GENOMIC DNA]</scope>
    <source>
        <strain evidence="3">Crithidia deanei Carvalho (ATCC PRA-265)</strain>
    </source>
</reference>
<protein>
    <submittedName>
        <fullName evidence="2">Uncharacterized protein</fullName>
    </submittedName>
</protein>
<dbReference type="Pfam" id="PF15239">
    <property type="entry name" value="CFAP96-like"/>
    <property type="match status" value="1"/>
</dbReference>
<feature type="compositionally biased region" description="Basic and acidic residues" evidence="1">
    <location>
        <begin position="80"/>
        <end position="99"/>
    </location>
</feature>
<evidence type="ECO:0000313" key="3">
    <source>
        <dbReference type="Proteomes" id="UP000515908"/>
    </source>
</evidence>
<dbReference type="AlphaFoldDB" id="A0A7G2CFT6"/>
<proteinExistence type="predicted"/>
<dbReference type="VEuPathDB" id="TriTrypDB:ADEAN_000613700"/>
<feature type="compositionally biased region" description="Polar residues" evidence="1">
    <location>
        <begin position="60"/>
        <end position="73"/>
    </location>
</feature>
<dbReference type="Proteomes" id="UP000515908">
    <property type="component" value="Chromosome 11"/>
</dbReference>
<dbReference type="GO" id="GO:0005881">
    <property type="term" value="C:cytoplasmic microtubule"/>
    <property type="evidence" value="ECO:0007669"/>
    <property type="project" value="TreeGrafter"/>
</dbReference>
<evidence type="ECO:0000313" key="2">
    <source>
        <dbReference type="EMBL" id="CAD2218646.1"/>
    </source>
</evidence>
<feature type="compositionally biased region" description="Basic and acidic residues" evidence="1">
    <location>
        <begin position="22"/>
        <end position="31"/>
    </location>
</feature>
<dbReference type="EMBL" id="LR877155">
    <property type="protein sequence ID" value="CAD2218646.1"/>
    <property type="molecule type" value="Genomic_DNA"/>
</dbReference>
<feature type="region of interest" description="Disordered" evidence="1">
    <location>
        <begin position="1"/>
        <end position="172"/>
    </location>
</feature>
<sequence length="314" mass="34664">MKSTYGGLFQDPPYLSSNPDPKLTDPYDKQECIPSRYLGKNMMAGHPPPGQHPDAYFSKQYDTLASVDQNNGKPTGYEDNAAKDRDLNQKKRVSQHDFRYSSFPQKSTGPGSYYGCLQNRPHEHMSAGANDTSKATVTAGEVKTALPNIKTNPSKKGTYGMPGTLLSKEEYNNNWKEDAERLERAASRRAKNDEAKPLGPAFHTSGVSKRCLDELPNTGVSAVYSHYEAAPAKERKPKAAAEAKPVSSKPFKASSSKGCINAFPNTWIDPESVPQSKSKKKTGAYQSTFKAKDEWKPNSFNKTSVVSSCLRQFY</sequence>
<keyword evidence="3" id="KW-1185">Reference proteome</keyword>